<name>A0AAE1DGJ9_9GAST</name>
<proteinExistence type="predicted"/>
<dbReference type="AlphaFoldDB" id="A0AAE1DGJ9"/>
<sequence>MVCLIQKGGVGAGCESSNRLSTGLNMNLKNFVKTFTRDKKDPDKDLPPQLKTLKRTKTEVKLRKNTPNMGFTSLSNSLSCQITIGRSR</sequence>
<comment type="caution">
    <text evidence="1">The sequence shown here is derived from an EMBL/GenBank/DDBJ whole genome shotgun (WGS) entry which is preliminary data.</text>
</comment>
<gene>
    <name evidence="1" type="ORF">RRG08_025947</name>
</gene>
<dbReference type="Proteomes" id="UP001283361">
    <property type="component" value="Unassembled WGS sequence"/>
</dbReference>
<reference evidence="1" key="1">
    <citation type="journal article" date="2023" name="G3 (Bethesda)">
        <title>A reference genome for the long-term kleptoplast-retaining sea slug Elysia crispata morphotype clarki.</title>
        <authorList>
            <person name="Eastman K.E."/>
            <person name="Pendleton A.L."/>
            <person name="Shaikh M.A."/>
            <person name="Suttiyut T."/>
            <person name="Ogas R."/>
            <person name="Tomko P."/>
            <person name="Gavelis G."/>
            <person name="Widhalm J.R."/>
            <person name="Wisecaver J.H."/>
        </authorList>
    </citation>
    <scope>NUCLEOTIDE SEQUENCE</scope>
    <source>
        <strain evidence="1">ECLA1</strain>
    </source>
</reference>
<keyword evidence="2" id="KW-1185">Reference proteome</keyword>
<evidence type="ECO:0000313" key="2">
    <source>
        <dbReference type="Proteomes" id="UP001283361"/>
    </source>
</evidence>
<organism evidence="1 2">
    <name type="scientific">Elysia crispata</name>
    <name type="common">lettuce slug</name>
    <dbReference type="NCBI Taxonomy" id="231223"/>
    <lineage>
        <taxon>Eukaryota</taxon>
        <taxon>Metazoa</taxon>
        <taxon>Spiralia</taxon>
        <taxon>Lophotrochozoa</taxon>
        <taxon>Mollusca</taxon>
        <taxon>Gastropoda</taxon>
        <taxon>Heterobranchia</taxon>
        <taxon>Euthyneura</taxon>
        <taxon>Panpulmonata</taxon>
        <taxon>Sacoglossa</taxon>
        <taxon>Placobranchoidea</taxon>
        <taxon>Plakobranchidae</taxon>
        <taxon>Elysia</taxon>
    </lineage>
</organism>
<protein>
    <submittedName>
        <fullName evidence="1">Uncharacterized protein</fullName>
    </submittedName>
</protein>
<evidence type="ECO:0000313" key="1">
    <source>
        <dbReference type="EMBL" id="KAK3768703.1"/>
    </source>
</evidence>
<accession>A0AAE1DGJ9</accession>
<dbReference type="EMBL" id="JAWDGP010004021">
    <property type="protein sequence ID" value="KAK3768703.1"/>
    <property type="molecule type" value="Genomic_DNA"/>
</dbReference>